<dbReference type="PANTHER" id="PTHR11439">
    <property type="entry name" value="GAG-POL-RELATED RETROTRANSPOSON"/>
    <property type="match status" value="1"/>
</dbReference>
<sequence>MRYKHQSLSILQNFSKLVHTQFDKRIKCIRSDNGSEFISTQCQSFFTDSGIIHQRSCTYTPQQNGIVERKHRHLLDIARSLMFQSSLPRHFWGDAILVATYLINRFPTVTLNWKTPFEVLYNKQPSYSHLRVFGCLCYAVNPDPQKTKFDKRGSKCIFLGYPPGQKAYKVFDLEAKHTFVSRDVLFHELIFPFAQHSPTDCFSPLPQIPLDADASDTSSLSSHPLPIDPSPTSNPVHSPFPPVRRAQRSHQKPTWLSDFVCTFDTSSNPVITCYSPAYLGFVASLSLLQEPRCYKQASTSPQWVDAMKHEIQALERNGTWEVVPLPDGKQTVGCKWVFKVKLKDDGSLDRYKARLVAKGYTQVEGVDYTERFSPVAKAVTVRLFLAIGTAKQWPIHQIDINNAFLHGHLDEEIFMTAPEGYDVPPGHVCKLIRSLYGLKQASRQWNLEFTRSLLNFGFLQSMHDHCLFLKKVSSGYVGLLVYVDDVLIMAPSEDFIAEIKTYLDGLFTIKDLGMARYFLGLQIARSALGTSVTQSKYISDIITDCGLTNSKSVVTPLPQGVKLHSASDAFLSDPEPYRRLVGRLLYLGFTRPDISHGVQQLSQFLQKPCQAHWHAALHMVRYLKGSSTQGLFFPSSNSLRLRAYCDADWGSCLDSRRSLTGFCVFLGDALVSWKTKKQCTVSRSSAEAEYRSMAATVCELKWISYLLHDFDVLASTPILLHCDNQAALHIMANPVFHERTKHLDIDCHIVRDCYKSGFVSPSFIRSKEQLADVFTKTLPGAVFHTLVCKLGLFAGTPRPTCGGAVGNMSNLPLEGVIRNTFCDLQN</sequence>
<dbReference type="GO" id="GO:0015074">
    <property type="term" value="P:DNA integration"/>
    <property type="evidence" value="ECO:0007669"/>
    <property type="project" value="InterPro"/>
</dbReference>
<comment type="caution">
    <text evidence="3">The sequence shown here is derived from an EMBL/GenBank/DDBJ whole genome shotgun (WGS) entry which is preliminary data.</text>
</comment>
<dbReference type="SUPFAM" id="SSF53098">
    <property type="entry name" value="Ribonuclease H-like"/>
    <property type="match status" value="1"/>
</dbReference>
<dbReference type="CDD" id="cd09272">
    <property type="entry name" value="RNase_HI_RT_Ty1"/>
    <property type="match status" value="1"/>
</dbReference>
<dbReference type="SUPFAM" id="SSF56672">
    <property type="entry name" value="DNA/RNA polymerases"/>
    <property type="match status" value="1"/>
</dbReference>
<dbReference type="Gene3D" id="3.30.420.10">
    <property type="entry name" value="Ribonuclease H-like superfamily/Ribonuclease H"/>
    <property type="match status" value="1"/>
</dbReference>
<organism evidence="3">
    <name type="scientific">Sesamum radiatum</name>
    <name type="common">Black benniseed</name>
    <dbReference type="NCBI Taxonomy" id="300843"/>
    <lineage>
        <taxon>Eukaryota</taxon>
        <taxon>Viridiplantae</taxon>
        <taxon>Streptophyta</taxon>
        <taxon>Embryophyta</taxon>
        <taxon>Tracheophyta</taxon>
        <taxon>Spermatophyta</taxon>
        <taxon>Magnoliopsida</taxon>
        <taxon>eudicotyledons</taxon>
        <taxon>Gunneridae</taxon>
        <taxon>Pentapetalae</taxon>
        <taxon>asterids</taxon>
        <taxon>lamiids</taxon>
        <taxon>Lamiales</taxon>
        <taxon>Pedaliaceae</taxon>
        <taxon>Sesamum</taxon>
    </lineage>
</organism>
<dbReference type="EMBL" id="JACGWJ010000026">
    <property type="protein sequence ID" value="KAL0312290.1"/>
    <property type="molecule type" value="Genomic_DNA"/>
</dbReference>
<dbReference type="InterPro" id="IPR001584">
    <property type="entry name" value="Integrase_cat-core"/>
</dbReference>
<dbReference type="Pfam" id="PF25597">
    <property type="entry name" value="SH3_retrovirus"/>
    <property type="match status" value="1"/>
</dbReference>
<dbReference type="AlphaFoldDB" id="A0AAW2KZB1"/>
<dbReference type="InterPro" id="IPR036397">
    <property type="entry name" value="RNaseH_sf"/>
</dbReference>
<feature type="domain" description="Integrase catalytic" evidence="2">
    <location>
        <begin position="1"/>
        <end position="124"/>
    </location>
</feature>
<feature type="region of interest" description="Disordered" evidence="1">
    <location>
        <begin position="213"/>
        <end position="249"/>
    </location>
</feature>
<gene>
    <name evidence="3" type="ORF">Sradi_5628300</name>
</gene>
<reference evidence="3" key="2">
    <citation type="journal article" date="2024" name="Plant">
        <title>Genomic evolution and insights into agronomic trait innovations of Sesamum species.</title>
        <authorList>
            <person name="Miao H."/>
            <person name="Wang L."/>
            <person name="Qu L."/>
            <person name="Liu H."/>
            <person name="Sun Y."/>
            <person name="Le M."/>
            <person name="Wang Q."/>
            <person name="Wei S."/>
            <person name="Zheng Y."/>
            <person name="Lin W."/>
            <person name="Duan Y."/>
            <person name="Cao H."/>
            <person name="Xiong S."/>
            <person name="Wang X."/>
            <person name="Wei L."/>
            <person name="Li C."/>
            <person name="Ma Q."/>
            <person name="Ju M."/>
            <person name="Zhao R."/>
            <person name="Li G."/>
            <person name="Mu C."/>
            <person name="Tian Q."/>
            <person name="Mei H."/>
            <person name="Zhang T."/>
            <person name="Gao T."/>
            <person name="Zhang H."/>
        </authorList>
    </citation>
    <scope>NUCLEOTIDE SEQUENCE</scope>
    <source>
        <strain evidence="3">G02</strain>
    </source>
</reference>
<accession>A0AAW2KZB1</accession>
<dbReference type="InterPro" id="IPR057670">
    <property type="entry name" value="SH3_retrovirus"/>
</dbReference>
<dbReference type="PROSITE" id="PS50994">
    <property type="entry name" value="INTEGRASE"/>
    <property type="match status" value="1"/>
</dbReference>
<dbReference type="PANTHER" id="PTHR11439:SF470">
    <property type="entry name" value="CYSTEINE-RICH RLK (RECEPTOR-LIKE PROTEIN KINASE) 8"/>
    <property type="match status" value="1"/>
</dbReference>
<name>A0AAW2KZB1_SESRA</name>
<evidence type="ECO:0000256" key="1">
    <source>
        <dbReference type="SAM" id="MobiDB-lite"/>
    </source>
</evidence>
<dbReference type="InterPro" id="IPR013103">
    <property type="entry name" value="RVT_2"/>
</dbReference>
<evidence type="ECO:0000313" key="3">
    <source>
        <dbReference type="EMBL" id="KAL0312290.1"/>
    </source>
</evidence>
<dbReference type="Pfam" id="PF07727">
    <property type="entry name" value="RVT_2"/>
    <property type="match status" value="1"/>
</dbReference>
<dbReference type="InterPro" id="IPR043502">
    <property type="entry name" value="DNA/RNA_pol_sf"/>
</dbReference>
<protein>
    <submittedName>
        <fullName evidence="3">Retrovirus-related Pol polyprotein from transposon RE1</fullName>
    </submittedName>
</protein>
<evidence type="ECO:0000259" key="2">
    <source>
        <dbReference type="PROSITE" id="PS50994"/>
    </source>
</evidence>
<feature type="compositionally biased region" description="Low complexity" evidence="1">
    <location>
        <begin position="213"/>
        <end position="225"/>
    </location>
</feature>
<reference evidence="3" key="1">
    <citation type="submission" date="2020-06" db="EMBL/GenBank/DDBJ databases">
        <authorList>
            <person name="Li T."/>
            <person name="Hu X."/>
            <person name="Zhang T."/>
            <person name="Song X."/>
            <person name="Zhang H."/>
            <person name="Dai N."/>
            <person name="Sheng W."/>
            <person name="Hou X."/>
            <person name="Wei L."/>
        </authorList>
    </citation>
    <scope>NUCLEOTIDE SEQUENCE</scope>
    <source>
        <strain evidence="3">G02</strain>
        <tissue evidence="3">Leaf</tissue>
    </source>
</reference>
<dbReference type="GO" id="GO:0003676">
    <property type="term" value="F:nucleic acid binding"/>
    <property type="evidence" value="ECO:0007669"/>
    <property type="project" value="InterPro"/>
</dbReference>
<dbReference type="InterPro" id="IPR012337">
    <property type="entry name" value="RNaseH-like_sf"/>
</dbReference>
<proteinExistence type="predicted"/>